<reference evidence="6" key="1">
    <citation type="journal article" date="2024" name="BMC Genomics">
        <title>Functional annotation of a divergent genome using sequence and structure-based similarity.</title>
        <authorList>
            <person name="Svedberg D."/>
            <person name="Winiger R.R."/>
            <person name="Berg A."/>
            <person name="Sharma H."/>
            <person name="Tellgren-Roth C."/>
            <person name="Debrunner-Vossbrinck B.A."/>
            <person name="Vossbrinck C.R."/>
            <person name="Barandun J."/>
        </authorList>
    </citation>
    <scope>NUCLEOTIDE SEQUENCE</scope>
    <source>
        <strain evidence="6">Illinois isolate</strain>
    </source>
</reference>
<evidence type="ECO:0000256" key="4">
    <source>
        <dbReference type="ARBA" id="ARBA00023065"/>
    </source>
</evidence>
<organism evidence="6 7">
    <name type="scientific">Vairimorpha necatrix</name>
    <dbReference type="NCBI Taxonomy" id="6039"/>
    <lineage>
        <taxon>Eukaryota</taxon>
        <taxon>Fungi</taxon>
        <taxon>Fungi incertae sedis</taxon>
        <taxon>Microsporidia</taxon>
        <taxon>Nosematidae</taxon>
        <taxon>Vairimorpha</taxon>
    </lineage>
</organism>
<dbReference type="GO" id="GO:0046961">
    <property type="term" value="F:proton-transporting ATPase activity, rotational mechanism"/>
    <property type="evidence" value="ECO:0007669"/>
    <property type="project" value="InterPro"/>
</dbReference>
<dbReference type="PANTHER" id="PTHR10698">
    <property type="entry name" value="V-TYPE PROTON ATPASE SUBUNIT H"/>
    <property type="match status" value="1"/>
</dbReference>
<evidence type="ECO:0000256" key="1">
    <source>
        <dbReference type="ARBA" id="ARBA00008613"/>
    </source>
</evidence>
<dbReference type="Proteomes" id="UP001334084">
    <property type="component" value="Chromosome 2"/>
</dbReference>
<keyword evidence="3" id="KW-0375">Hydrogen ion transport</keyword>
<protein>
    <submittedName>
        <fullName evidence="6">V-type proton ATPase subunit H (VMA13)</fullName>
    </submittedName>
</protein>
<dbReference type="Gene3D" id="1.25.40.150">
    <property type="entry name" value="V-type ATPase, subunit H, C-terminal domain"/>
    <property type="match status" value="1"/>
</dbReference>
<evidence type="ECO:0000256" key="2">
    <source>
        <dbReference type="ARBA" id="ARBA00022448"/>
    </source>
</evidence>
<sequence length="374" mass="44720">MAIFLKSAESKFTAQMNTSLNFIEEIETALQNDDIHQIIKYSSVEQISYILYKYPHIIPEDLLISLLKNRDTYISYKSFSLLTDLYKNQEHRKEYLVFFKYMLKEDSNYEEKNELLSLFVIFISGKLNMNYDLEKRKSLIINDENIVKILDDLIFIKEVQYNILLILYVLSFNREYIDKLRDIFLKKIICILKDKSREKILRISYSVLVNILKYTNLSINQIYELRKITLTLCDLNISDEDLRNNLKISKEVLEKKHAEYSIEKYTEDLFRGILEDHDYHYDEVFWNTNMDHINKNIVDIIKILKKYLKSNNNEWVCLACNDIYMIIKGSPNITRLINKHQVNDVLYELTKSENDEVRFKAIQALYASIFSEWN</sequence>
<dbReference type="SUPFAM" id="SSF48371">
    <property type="entry name" value="ARM repeat"/>
    <property type="match status" value="1"/>
</dbReference>
<evidence type="ECO:0000313" key="7">
    <source>
        <dbReference type="Proteomes" id="UP001334084"/>
    </source>
</evidence>
<dbReference type="InterPro" id="IPR011989">
    <property type="entry name" value="ARM-like"/>
</dbReference>
<dbReference type="KEGG" id="vnx:VNE69_02020"/>
<evidence type="ECO:0000313" key="6">
    <source>
        <dbReference type="EMBL" id="WUR02493.1"/>
    </source>
</evidence>
<evidence type="ECO:0000259" key="5">
    <source>
        <dbReference type="Pfam" id="PF11698"/>
    </source>
</evidence>
<dbReference type="InterPro" id="IPR038497">
    <property type="entry name" value="ATPase_V1-cplx_hsu_C_sf"/>
</dbReference>
<keyword evidence="2" id="KW-0813">Transport</keyword>
<gene>
    <name evidence="6" type="ORF">VNE69_02020</name>
</gene>
<proteinExistence type="inferred from homology"/>
<dbReference type="InterPro" id="IPR011987">
    <property type="entry name" value="ATPase_V1-cplx_hsu_C"/>
</dbReference>
<dbReference type="RefSeq" id="XP_065328638.1">
    <property type="nucleotide sequence ID" value="XM_065472566.1"/>
</dbReference>
<dbReference type="PANTHER" id="PTHR10698:SF0">
    <property type="entry name" value="V-TYPE PROTON ATPASE SUBUNIT H"/>
    <property type="match status" value="1"/>
</dbReference>
<comment type="similarity">
    <text evidence="1">Belongs to the V-ATPase H subunit family.</text>
</comment>
<keyword evidence="7" id="KW-1185">Reference proteome</keyword>
<dbReference type="Pfam" id="PF03224">
    <property type="entry name" value="V-ATPase_H_N"/>
    <property type="match status" value="1"/>
</dbReference>
<dbReference type="EMBL" id="CP142727">
    <property type="protein sequence ID" value="WUR02493.1"/>
    <property type="molecule type" value="Genomic_DNA"/>
</dbReference>
<dbReference type="InterPro" id="IPR004908">
    <property type="entry name" value="ATPase_V1-cplx_hsu"/>
</dbReference>
<name>A0AAX4J966_9MICR</name>
<dbReference type="InterPro" id="IPR016024">
    <property type="entry name" value="ARM-type_fold"/>
</dbReference>
<accession>A0AAX4J966</accession>
<keyword evidence="4" id="KW-0406">Ion transport</keyword>
<dbReference type="AlphaFoldDB" id="A0AAX4J966"/>
<feature type="domain" description="ATPase V1 complex subunit H C-terminal" evidence="5">
    <location>
        <begin position="261"/>
        <end position="373"/>
    </location>
</feature>
<dbReference type="Gene3D" id="1.25.10.10">
    <property type="entry name" value="Leucine-rich Repeat Variant"/>
    <property type="match status" value="1"/>
</dbReference>
<evidence type="ECO:0000256" key="3">
    <source>
        <dbReference type="ARBA" id="ARBA00022781"/>
    </source>
</evidence>
<dbReference type="Pfam" id="PF11698">
    <property type="entry name" value="V-ATPase_H_C"/>
    <property type="match status" value="1"/>
</dbReference>
<dbReference type="GeneID" id="90540310"/>
<dbReference type="GO" id="GO:0000221">
    <property type="term" value="C:vacuolar proton-transporting V-type ATPase, V1 domain"/>
    <property type="evidence" value="ECO:0007669"/>
    <property type="project" value="InterPro"/>
</dbReference>